<dbReference type="AlphaFoldDB" id="A0A4R3N8B1"/>
<comment type="caution">
    <text evidence="1">The sequence shown here is derived from an EMBL/GenBank/DDBJ whole genome shotgun (WGS) entry which is preliminary data.</text>
</comment>
<accession>A0A4R3N8B1</accession>
<dbReference type="Proteomes" id="UP000295414">
    <property type="component" value="Unassembled WGS sequence"/>
</dbReference>
<dbReference type="EMBL" id="SMAP01000002">
    <property type="protein sequence ID" value="TCT25406.1"/>
    <property type="molecule type" value="Genomic_DNA"/>
</dbReference>
<evidence type="ECO:0000313" key="2">
    <source>
        <dbReference type="Proteomes" id="UP000295414"/>
    </source>
</evidence>
<sequence length="94" mass="10336">MSAEKTPPAGLHPIIVKRLLDNLESNDAFRTLFQQSPEQALRSIGYTDAWECMGLKGGATLASPEQIRAQRTKLEEAMTGIQKADCVLEAQEGY</sequence>
<organism evidence="1 2">
    <name type="scientific">Thermomonas haemolytica</name>
    <dbReference type="NCBI Taxonomy" id="141949"/>
    <lineage>
        <taxon>Bacteria</taxon>
        <taxon>Pseudomonadati</taxon>
        <taxon>Pseudomonadota</taxon>
        <taxon>Gammaproteobacteria</taxon>
        <taxon>Lysobacterales</taxon>
        <taxon>Lysobacteraceae</taxon>
        <taxon>Thermomonas</taxon>
    </lineage>
</organism>
<dbReference type="NCBIfam" id="TIGR04509">
    <property type="entry name" value="mod_pep_NH_fam"/>
    <property type="match status" value="1"/>
</dbReference>
<evidence type="ECO:0000313" key="1">
    <source>
        <dbReference type="EMBL" id="TCT25406.1"/>
    </source>
</evidence>
<reference evidence="1 2" key="1">
    <citation type="submission" date="2019-03" db="EMBL/GenBank/DDBJ databases">
        <title>Genomic Encyclopedia of Type Strains, Phase IV (KMG-IV): sequencing the most valuable type-strain genomes for metagenomic binning, comparative biology and taxonomic classification.</title>
        <authorList>
            <person name="Goeker M."/>
        </authorList>
    </citation>
    <scope>NUCLEOTIDE SEQUENCE [LARGE SCALE GENOMIC DNA]</scope>
    <source>
        <strain evidence="1 2">DSM 13605</strain>
    </source>
</reference>
<dbReference type="InterPro" id="IPR030976">
    <property type="entry name" value="Mod_pep_NH_fam"/>
</dbReference>
<gene>
    <name evidence="1" type="ORF">EDC34_102294</name>
</gene>
<name>A0A4R3N8B1_9GAMM</name>
<proteinExistence type="predicted"/>
<dbReference type="RefSeq" id="WP_162797665.1">
    <property type="nucleotide sequence ID" value="NZ_MSZW01000030.1"/>
</dbReference>
<keyword evidence="2" id="KW-1185">Reference proteome</keyword>
<protein>
    <submittedName>
        <fullName evidence="1">Putative modified peptide</fullName>
    </submittedName>
</protein>